<evidence type="ECO:0000256" key="1">
    <source>
        <dbReference type="ARBA" id="ARBA00022475"/>
    </source>
</evidence>
<dbReference type="NCBIfam" id="NF001246">
    <property type="entry name" value="PRK00218.1-2"/>
    <property type="match status" value="1"/>
</dbReference>
<dbReference type="Gene3D" id="1.10.3890.10">
    <property type="entry name" value="HflD-like"/>
    <property type="match status" value="1"/>
</dbReference>
<dbReference type="EMBL" id="FMUQ01000003">
    <property type="protein sequence ID" value="SCX81718.1"/>
    <property type="molecule type" value="Genomic_DNA"/>
</dbReference>
<keyword evidence="1 4" id="KW-1003">Cell membrane</keyword>
<organism evidence="5 6">
    <name type="scientific">Basfia succiniciproducens</name>
    <dbReference type="NCBI Taxonomy" id="653940"/>
    <lineage>
        <taxon>Bacteria</taxon>
        <taxon>Pseudomonadati</taxon>
        <taxon>Pseudomonadota</taxon>
        <taxon>Gammaproteobacteria</taxon>
        <taxon>Pasteurellales</taxon>
        <taxon>Pasteurellaceae</taxon>
        <taxon>Basfia</taxon>
    </lineage>
</organism>
<name>A0A1G5AUZ7_9PAST</name>
<comment type="similarity">
    <text evidence="4">Belongs to the HflD family.</text>
</comment>
<comment type="caution">
    <text evidence="5">The sequence shown here is derived from an EMBL/GenBank/DDBJ whole genome shotgun (WGS) entry which is preliminary data.</text>
</comment>
<proteinExistence type="inferred from homology"/>
<keyword evidence="3 4" id="KW-0472">Membrane</keyword>
<dbReference type="InterPro" id="IPR007451">
    <property type="entry name" value="HflD"/>
</dbReference>
<protein>
    <recommendedName>
        <fullName evidence="4">High frequency lysogenization protein HflD homolog</fullName>
    </recommendedName>
</protein>
<evidence type="ECO:0000313" key="5">
    <source>
        <dbReference type="EMBL" id="SCX81718.1"/>
    </source>
</evidence>
<evidence type="ECO:0000256" key="4">
    <source>
        <dbReference type="HAMAP-Rule" id="MF_00695"/>
    </source>
</evidence>
<evidence type="ECO:0000256" key="2">
    <source>
        <dbReference type="ARBA" id="ARBA00022490"/>
    </source>
</evidence>
<dbReference type="SUPFAM" id="SSF101322">
    <property type="entry name" value="YcfC-like"/>
    <property type="match status" value="1"/>
</dbReference>
<sequence>MATNYYDITLALAGVCQSAKLVQQFALEGKADEEAFNTSLYTLLQTTPKDILSVYGGHERNLKLGLETLLEQLNGSTEDITRYWLSLLALSGKLEKNAQAKSELARRIRYLPTQLEHYDLLDEQMLANLASIYVDIISPLGNKIQVKGSIEVLQQTSMHHRIRACLLAGIRSALLWRQVGGSKWQLLFSRRKIFNMAKQIYSSL</sequence>
<dbReference type="InterPro" id="IPR035932">
    <property type="entry name" value="HflD-like_sf"/>
</dbReference>
<keyword evidence="2 4" id="KW-0963">Cytoplasm</keyword>
<comment type="subcellular location">
    <subcellularLocation>
        <location evidence="4">Cytoplasm</location>
    </subcellularLocation>
    <subcellularLocation>
        <location evidence="4">Cell membrane</location>
        <topology evidence="4">Peripheral membrane protein</topology>
        <orientation evidence="4">Cytoplasmic side</orientation>
    </subcellularLocation>
</comment>
<reference evidence="5 6" key="1">
    <citation type="submission" date="2016-10" db="EMBL/GenBank/DDBJ databases">
        <authorList>
            <person name="Varghese N."/>
            <person name="Submissions S."/>
        </authorList>
    </citation>
    <scope>NUCLEOTIDE SEQUENCE [LARGE SCALE GENOMIC DNA]</scope>
    <source>
        <strain evidence="5 6">DSM 22022</strain>
    </source>
</reference>
<dbReference type="RefSeq" id="WP_090654101.1">
    <property type="nucleotide sequence ID" value="NZ_CP015031.1"/>
</dbReference>
<gene>
    <name evidence="4" type="primary">hflD</name>
    <name evidence="5" type="ORF">SAMN02910354_00478</name>
</gene>
<evidence type="ECO:0000256" key="3">
    <source>
        <dbReference type="ARBA" id="ARBA00023136"/>
    </source>
</evidence>
<dbReference type="Pfam" id="PF04356">
    <property type="entry name" value="DUF489"/>
    <property type="match status" value="1"/>
</dbReference>
<dbReference type="PANTHER" id="PTHR38100">
    <property type="entry name" value="HIGH FREQUENCY LYSOGENIZATION PROTEIN HFLD"/>
    <property type="match status" value="1"/>
</dbReference>
<dbReference type="HAMAP" id="MF_00695">
    <property type="entry name" value="HflD_protein"/>
    <property type="match status" value="1"/>
</dbReference>
<accession>A0A1G5AUZ7</accession>
<dbReference type="PANTHER" id="PTHR38100:SF1">
    <property type="entry name" value="HIGH FREQUENCY LYSOGENIZATION PROTEIN HFLD"/>
    <property type="match status" value="1"/>
</dbReference>
<dbReference type="NCBIfam" id="NF001248">
    <property type="entry name" value="PRK00218.1-4"/>
    <property type="match status" value="1"/>
</dbReference>
<dbReference type="Proteomes" id="UP000199588">
    <property type="component" value="Unassembled WGS sequence"/>
</dbReference>
<evidence type="ECO:0000313" key="6">
    <source>
        <dbReference type="Proteomes" id="UP000199588"/>
    </source>
</evidence>
<keyword evidence="6" id="KW-1185">Reference proteome</keyword>